<dbReference type="RefSeq" id="WP_177059399.1">
    <property type="nucleotide sequence ID" value="NZ_JACARY010000016.1"/>
</dbReference>
<evidence type="ECO:0000313" key="3">
    <source>
        <dbReference type="Proteomes" id="UP000572863"/>
    </source>
</evidence>
<comment type="caution">
    <text evidence="2">The sequence shown here is derived from an EMBL/GenBank/DDBJ whole genome shotgun (WGS) entry which is preliminary data.</text>
</comment>
<evidence type="ECO:0000259" key="1">
    <source>
        <dbReference type="Pfam" id="PF20178"/>
    </source>
</evidence>
<organism evidence="2 3">
    <name type="scientific">Pseudomonas reactans</name>
    <dbReference type="NCBI Taxonomy" id="117680"/>
    <lineage>
        <taxon>Bacteria</taxon>
        <taxon>Pseudomonadati</taxon>
        <taxon>Pseudomonadota</taxon>
        <taxon>Gammaproteobacteria</taxon>
        <taxon>Pseudomonadales</taxon>
        <taxon>Pseudomonadaceae</taxon>
        <taxon>Pseudomonas</taxon>
    </lineage>
</organism>
<feature type="domain" description="Dermonecrotic toxin N-terminal" evidence="1">
    <location>
        <begin position="80"/>
        <end position="275"/>
    </location>
</feature>
<name>A0ABX2QVD9_9PSED</name>
<keyword evidence="3" id="KW-1185">Reference proteome</keyword>
<dbReference type="EMBL" id="JACARY010000016">
    <property type="protein sequence ID" value="NWD94836.1"/>
    <property type="molecule type" value="Genomic_DNA"/>
</dbReference>
<gene>
    <name evidence="2" type="ORF">HX871_10450</name>
</gene>
<dbReference type="InterPro" id="IPR046673">
    <property type="entry name" value="ToxA_N"/>
</dbReference>
<sequence>MTDTPDTLSPIVVRDFPQPSRAVTHPVDESLLLQASTRWRQSQQHMLALTTEAPSVRASLKTFIKEQLNLDGDSVQLHFAATDDKPERHITLTQACAFVHQFPAHASLYLHCRVMGLPDDQQQYAAQPFELLKHFTQLNVHQALRSAWVTYWWFTRAPGTPVSRRDHAIAQYSDHLQAAAQWACASGSITADQLKPLLKVLDPPAGELQLDGQKIYTEQLLLKRAGHKDVELPGALVITLDTDIVLQLLYLPAQEPALRLFNNRNSMEQWLLTQTELFPGVAQVTSEHLIDYREVSDALQTGVTHLLEERLTQKQASLQYPHGRDLAEHGHRALKAADQVDLQQRSLGVFALAPTFSPDDEALLGSQPMVFAGLTADLPLEQRRRVLGQQQEAFKAVLANDAGNDRLSAIGLQLERLHEAQQQAHAAASALWDQPLANLLELSQQANPNYHTLLQARLNGLLAEASLQLQLAQISDAEHNMLLSAFDPPNAPNPELKVSVATLIVSTRERTNGERKIKSKELDGVLLITREEALLNPSSSQNLLLYWPGSHGGLQRFDSLKSVEQWLKVMPSNGSSLELALLNQTPFDYSLTAQLDGWVVKIEEMLAQAPDDTERQTRELAPMRLQALHELGVPANAVRELAYAQVQEQHQSGALAGQLPTWLGQIAATDRRELKTLLEAYLRALEQAEAALGVKLPLVSDFCKKHLDARLSRDFSLSQPFSIQLDLPESVSHQQHFVAAPGAPGTPTKTVPVPSATRVKMSLEALALSNIDTTISERLSFMNVELRPLGATQNQALTAGLTANYLRRLVPELDLAQRYETLIVETYQGAEREADFTRAHRLECLIEPYRLMLKLQGRQTFLQKLINANELEAFNFAIDAGTSHIELLPAFLSVGGTDTADGPSTLSGITFIRQKNTGSTLLYLPDSPDGDYLRSYTSLEAARQALFNRCLSSKMVSYLASRALLGTAANHISRINQAVLRHFDALIGVGVPWPATTSLASHLLNAQMGRVIEAHRASSRSNSALFLEQYAVKGTQAFNYIKMALGVVPVVGTVIGVIDAWDSANDAVDAFRRGEHAQGMQHITLVLQSLIDAGVDVASGVLISPNAARARTLGRQLRNAFKGGGFLQPPMSRKAQHVAERFKGYEYEKVITLAPLNPATHGLYRNIYRHADGDFIVRQGNSYRVELHNGHWRLSGNSVKTYKQPIALDEAGQWDTHFGVYGTAQPGGLAGGGGVLGYMADRLEPLWPLAIRRQLPVWWTDPVLRHQLALNSTINTLGSRLDTQLASTANLQNLNNQSNLATRKTLVPTLYQAYAKDIDLAIQHANAIDDVITFSPAAEHMSLKGMQSRDAWIVTSRSLEQLKSAAANLEALTHQFNAITLPEVRPDAVLNFLQNRKRISQNLLRELDRIDSTFTVINEWNNKINLRAQESMVRTQGRDARKTAQQINLDVQETLKQLGDVRNEVAQWNELYDLEFRLHLRTVHSIETFNRYDHVTDYSWLYLQSEVNRVYVDAHLALTTHYSLTSTTTTVSQRTRILNECIAAYERFSLSLKTLSTGYPQHFDLDNLGALLLNLERIRELALRRIGTASPVRRQPPNTPKGTVFETEDNRLLIGVKSTDPRTNTTRYTIDNLNGRTETWELRPSGKAQRQAAPEVQPPPEANVKSVLVTEAQKRLQAVPTYQAKVDAYARQGMLPVDLEHMLVSEAAELTLRSNRIERLDPEDAIIEQLRSASTELTARGRTLRTQQSLDSKKPTDGMLDDLVRQRVVDVRRTTPITELGRRPGGHRDFMQEYEVWDLTSTPPRPLWYAHFHYNRRAAPFDEFEKAHLKLPEHRYLTHADDPSLPFSDIGRQSVALTHIRPLWVAQ</sequence>
<evidence type="ECO:0000313" key="2">
    <source>
        <dbReference type="EMBL" id="NWD94836.1"/>
    </source>
</evidence>
<protein>
    <recommendedName>
        <fullName evidence="1">Dermonecrotic toxin N-terminal domain-containing protein</fullName>
    </recommendedName>
</protein>
<proteinExistence type="predicted"/>
<reference evidence="2 3" key="1">
    <citation type="submission" date="2020-04" db="EMBL/GenBank/DDBJ databases">
        <title>Molecular characterization of pseudomonads from Agaricus bisporus reveal novel blotch 2 pathogens in Western Europe.</title>
        <authorList>
            <person name="Taparia T."/>
            <person name="Krijger M."/>
            <person name="Haynes E."/>
            <person name="Elpinstone J.G."/>
            <person name="Noble R."/>
            <person name="Van Der Wolf J."/>
        </authorList>
    </citation>
    <scope>NUCLEOTIDE SEQUENCE [LARGE SCALE GENOMIC DNA]</scope>
    <source>
        <strain evidence="2 3">P7774</strain>
    </source>
</reference>
<feature type="domain" description="Dermonecrotic toxin N-terminal" evidence="1">
    <location>
        <begin position="448"/>
        <end position="568"/>
    </location>
</feature>
<feature type="domain" description="Dermonecrotic toxin N-terminal" evidence="1">
    <location>
        <begin position="696"/>
        <end position="962"/>
    </location>
</feature>
<dbReference type="Pfam" id="PF20178">
    <property type="entry name" value="ToxA_N"/>
    <property type="match status" value="3"/>
</dbReference>
<accession>A0ABX2QVD9</accession>
<dbReference type="Proteomes" id="UP000572863">
    <property type="component" value="Unassembled WGS sequence"/>
</dbReference>